<evidence type="ECO:0000256" key="1">
    <source>
        <dbReference type="SAM" id="Phobius"/>
    </source>
</evidence>
<feature type="transmembrane region" description="Helical" evidence="1">
    <location>
        <begin position="132"/>
        <end position="151"/>
    </location>
</feature>
<evidence type="ECO:0000313" key="2">
    <source>
        <dbReference type="EMBL" id="GGV05366.1"/>
    </source>
</evidence>
<keyword evidence="1" id="KW-0472">Membrane</keyword>
<feature type="transmembrane region" description="Helical" evidence="1">
    <location>
        <begin position="108"/>
        <end position="125"/>
    </location>
</feature>
<evidence type="ECO:0000313" key="3">
    <source>
        <dbReference type="Proteomes" id="UP000618795"/>
    </source>
</evidence>
<reference evidence="2" key="2">
    <citation type="submission" date="2020-09" db="EMBL/GenBank/DDBJ databases">
        <authorList>
            <person name="Sun Q."/>
            <person name="Ohkuma M."/>
        </authorList>
    </citation>
    <scope>NUCLEOTIDE SEQUENCE</scope>
    <source>
        <strain evidence="2">JCM 4369</strain>
    </source>
</reference>
<feature type="transmembrane region" description="Helical" evidence="1">
    <location>
        <begin position="21"/>
        <end position="41"/>
    </location>
</feature>
<protein>
    <submittedName>
        <fullName evidence="2">Uncharacterized protein</fullName>
    </submittedName>
</protein>
<reference evidence="2" key="1">
    <citation type="journal article" date="2014" name="Int. J. Syst. Evol. Microbiol.">
        <title>Complete genome sequence of Corynebacterium casei LMG S-19264T (=DSM 44701T), isolated from a smear-ripened cheese.</title>
        <authorList>
            <consortium name="US DOE Joint Genome Institute (JGI-PGF)"/>
            <person name="Walter F."/>
            <person name="Albersmeier A."/>
            <person name="Kalinowski J."/>
            <person name="Ruckert C."/>
        </authorList>
    </citation>
    <scope>NUCLEOTIDE SEQUENCE</scope>
    <source>
        <strain evidence="2">JCM 4369</strain>
    </source>
</reference>
<feature type="transmembrane region" description="Helical" evidence="1">
    <location>
        <begin position="157"/>
        <end position="174"/>
    </location>
</feature>
<dbReference type="AlphaFoldDB" id="A0A918IDW1"/>
<keyword evidence="1" id="KW-0812">Transmembrane</keyword>
<organism evidence="2 3">
    <name type="scientific">Streptomyces filipinensis</name>
    <dbReference type="NCBI Taxonomy" id="66887"/>
    <lineage>
        <taxon>Bacteria</taxon>
        <taxon>Bacillati</taxon>
        <taxon>Actinomycetota</taxon>
        <taxon>Actinomycetes</taxon>
        <taxon>Kitasatosporales</taxon>
        <taxon>Streptomycetaceae</taxon>
        <taxon>Streptomyces</taxon>
    </lineage>
</organism>
<feature type="transmembrane region" description="Helical" evidence="1">
    <location>
        <begin position="71"/>
        <end position="88"/>
    </location>
</feature>
<name>A0A918IDW1_9ACTN</name>
<accession>A0A918IDW1</accession>
<proteinExistence type="predicted"/>
<feature type="transmembrane region" description="Helical" evidence="1">
    <location>
        <begin position="47"/>
        <end position="64"/>
    </location>
</feature>
<comment type="caution">
    <text evidence="2">The sequence shown here is derived from an EMBL/GenBank/DDBJ whole genome shotgun (WGS) entry which is preliminary data.</text>
</comment>
<keyword evidence="1" id="KW-1133">Transmembrane helix</keyword>
<dbReference type="Proteomes" id="UP000618795">
    <property type="component" value="Unassembled WGS sequence"/>
</dbReference>
<dbReference type="RefSeq" id="WP_191875605.1">
    <property type="nucleotide sequence ID" value="NZ_BMTD01000011.1"/>
</dbReference>
<sequence>MSPEHPLRRLLRQDKNDSWAVRLLPRVVIGVAVVYTLVVIASQSVSSFVALVALALLGGLVWLLRRRAQLLMALASTVVTLALTGYWATAADIARGAKATPLTGQAVFGYWALAGMALLGAWMVKEHPGRRGVTVVVADVILVIASVIGMFTPEAGIPIGFLGVLGVLAFRGSTAKKLLTRLRRVPTTATSGGKPTKNPNS</sequence>
<dbReference type="EMBL" id="BMTD01000011">
    <property type="protein sequence ID" value="GGV05366.1"/>
    <property type="molecule type" value="Genomic_DNA"/>
</dbReference>
<gene>
    <name evidence="2" type="ORF">GCM10010260_48160</name>
</gene>
<keyword evidence="3" id="KW-1185">Reference proteome</keyword>